<comment type="caution">
    <text evidence="2">The sequence shown here is derived from an EMBL/GenBank/DDBJ whole genome shotgun (WGS) entry which is preliminary data.</text>
</comment>
<feature type="compositionally biased region" description="Low complexity" evidence="1">
    <location>
        <begin position="302"/>
        <end position="316"/>
    </location>
</feature>
<feature type="compositionally biased region" description="Low complexity" evidence="1">
    <location>
        <begin position="206"/>
        <end position="218"/>
    </location>
</feature>
<feature type="compositionally biased region" description="Polar residues" evidence="1">
    <location>
        <begin position="262"/>
        <end position="278"/>
    </location>
</feature>
<feature type="compositionally biased region" description="Low complexity" evidence="1">
    <location>
        <begin position="15"/>
        <end position="58"/>
    </location>
</feature>
<feature type="compositionally biased region" description="Polar residues" evidence="1">
    <location>
        <begin position="389"/>
        <end position="398"/>
    </location>
</feature>
<evidence type="ECO:0000256" key="1">
    <source>
        <dbReference type="SAM" id="MobiDB-lite"/>
    </source>
</evidence>
<organism evidence="2 3">
    <name type="scientific">Penicillium angulare</name>
    <dbReference type="NCBI Taxonomy" id="116970"/>
    <lineage>
        <taxon>Eukaryota</taxon>
        <taxon>Fungi</taxon>
        <taxon>Dikarya</taxon>
        <taxon>Ascomycota</taxon>
        <taxon>Pezizomycotina</taxon>
        <taxon>Eurotiomycetes</taxon>
        <taxon>Eurotiomycetidae</taxon>
        <taxon>Eurotiales</taxon>
        <taxon>Aspergillaceae</taxon>
        <taxon>Penicillium</taxon>
    </lineage>
</organism>
<feature type="compositionally biased region" description="Polar residues" evidence="1">
    <location>
        <begin position="241"/>
        <end position="252"/>
    </location>
</feature>
<keyword evidence="3" id="KW-1185">Reference proteome</keyword>
<gene>
    <name evidence="2" type="ORF">N7456_000789</name>
</gene>
<sequence>MSAFNPFRRNLDGGAVTATATPPTSVSAAQSTNTSSSNLASNLTSNPPQPQALPSQLPDDYPRKSSLSLEIQEDDSTSSDEQTADPFNPDSSVSDNEDDRKPQNFKSSAPGDHPRASFGSTPHPAPSTDGSTTSPSEAPLATNEYYKQSTSSLTESSSDEDTSSAVNRSVGDPQHYKQSARLSSYGNKDKKPPPPPKSHHGKRINTASSTTTTGSAQSLPARPTHRSSFHSSSPESFTSSHKASTPNASSAQRLAPDYFAYQSENQAAVASNGSLSRSDSQHKRPPTPPLSRRHSQMHRSKSSQSKSSASRLTLSSVDSESNDGSQPPSPGPSTRSVASSLSRDRKRVSMPPPSSGDFHPTVISPAGTSDHLSPPNSSQTSLPGRRASSYGNLATGSSFVAPPPPPPPRRARDSSARSHEGRPVSQMITTQEEPLPQPSNAIDILADLSRLQKEVDDLRGHYESRKVSE</sequence>
<name>A0A9W9GCT3_9EURO</name>
<feature type="compositionally biased region" description="Low complexity" evidence="1">
    <location>
        <begin position="229"/>
        <end position="240"/>
    </location>
</feature>
<feature type="compositionally biased region" description="Basic residues" evidence="1">
    <location>
        <begin position="291"/>
        <end position="301"/>
    </location>
</feature>
<accession>A0A9W9GCT3</accession>
<feature type="compositionally biased region" description="Basic and acidic residues" evidence="1">
    <location>
        <begin position="410"/>
        <end position="422"/>
    </location>
</feature>
<protein>
    <submittedName>
        <fullName evidence="2">Uncharacterized protein</fullName>
    </submittedName>
</protein>
<proteinExistence type="predicted"/>
<reference evidence="2" key="2">
    <citation type="journal article" date="2023" name="IMA Fungus">
        <title>Comparative genomic study of the Penicillium genus elucidates a diverse pangenome and 15 lateral gene transfer events.</title>
        <authorList>
            <person name="Petersen C."/>
            <person name="Sorensen T."/>
            <person name="Nielsen M.R."/>
            <person name="Sondergaard T.E."/>
            <person name="Sorensen J.L."/>
            <person name="Fitzpatrick D.A."/>
            <person name="Frisvad J.C."/>
            <person name="Nielsen K.L."/>
        </authorList>
    </citation>
    <scope>NUCLEOTIDE SEQUENCE</scope>
    <source>
        <strain evidence="2">IBT 30069</strain>
    </source>
</reference>
<evidence type="ECO:0000313" key="3">
    <source>
        <dbReference type="Proteomes" id="UP001149165"/>
    </source>
</evidence>
<feature type="compositionally biased region" description="Polar residues" evidence="1">
    <location>
        <begin position="366"/>
        <end position="382"/>
    </location>
</feature>
<dbReference type="Proteomes" id="UP001149165">
    <property type="component" value="Unassembled WGS sequence"/>
</dbReference>
<feature type="compositionally biased region" description="Polar residues" evidence="1">
    <location>
        <begin position="317"/>
        <end position="341"/>
    </location>
</feature>
<feature type="compositionally biased region" description="Polar residues" evidence="1">
    <location>
        <begin position="176"/>
        <end position="186"/>
    </location>
</feature>
<dbReference type="AlphaFoldDB" id="A0A9W9GCT3"/>
<dbReference type="EMBL" id="JAPQKH010000001">
    <property type="protein sequence ID" value="KAJ5116441.1"/>
    <property type="molecule type" value="Genomic_DNA"/>
</dbReference>
<dbReference type="OrthoDB" id="428854at2759"/>
<feature type="region of interest" description="Disordered" evidence="1">
    <location>
        <begin position="1"/>
        <end position="441"/>
    </location>
</feature>
<reference evidence="2" key="1">
    <citation type="submission" date="2022-11" db="EMBL/GenBank/DDBJ databases">
        <authorList>
            <person name="Petersen C."/>
        </authorList>
    </citation>
    <scope>NUCLEOTIDE SEQUENCE</scope>
    <source>
        <strain evidence="2">IBT 30069</strain>
    </source>
</reference>
<evidence type="ECO:0000313" key="2">
    <source>
        <dbReference type="EMBL" id="KAJ5116441.1"/>
    </source>
</evidence>